<evidence type="ECO:0000313" key="1">
    <source>
        <dbReference type="EMBL" id="KAK2773306.1"/>
    </source>
</evidence>
<proteinExistence type="predicted"/>
<dbReference type="Proteomes" id="UP001281614">
    <property type="component" value="Unassembled WGS sequence"/>
</dbReference>
<keyword evidence="2" id="KW-1185">Reference proteome</keyword>
<dbReference type="AlphaFoldDB" id="A0AAD9YR43"/>
<organism evidence="1 2">
    <name type="scientific">Colletotrichum kahawae</name>
    <name type="common">Coffee berry disease fungus</name>
    <dbReference type="NCBI Taxonomy" id="34407"/>
    <lineage>
        <taxon>Eukaryota</taxon>
        <taxon>Fungi</taxon>
        <taxon>Dikarya</taxon>
        <taxon>Ascomycota</taxon>
        <taxon>Pezizomycotina</taxon>
        <taxon>Sordariomycetes</taxon>
        <taxon>Hypocreomycetidae</taxon>
        <taxon>Glomerellales</taxon>
        <taxon>Glomerellaceae</taxon>
        <taxon>Colletotrichum</taxon>
        <taxon>Colletotrichum gloeosporioides species complex</taxon>
    </lineage>
</organism>
<comment type="caution">
    <text evidence="1">The sequence shown here is derived from an EMBL/GenBank/DDBJ whole genome shotgun (WGS) entry which is preliminary data.</text>
</comment>
<dbReference type="EMBL" id="VYYT01000057">
    <property type="protein sequence ID" value="KAK2773306.1"/>
    <property type="molecule type" value="Genomic_DNA"/>
</dbReference>
<accession>A0AAD9YR43</accession>
<name>A0AAD9YR43_COLKA</name>
<gene>
    <name evidence="1" type="ORF">CKAH01_03766</name>
</gene>
<evidence type="ECO:0000313" key="2">
    <source>
        <dbReference type="Proteomes" id="UP001281614"/>
    </source>
</evidence>
<protein>
    <submittedName>
        <fullName evidence="1">Uncharacterized protein</fullName>
    </submittedName>
</protein>
<reference evidence="1" key="1">
    <citation type="submission" date="2023-02" db="EMBL/GenBank/DDBJ databases">
        <title>Colletotrichum kahawae CIFC_Que2 genome sequencing and assembly.</title>
        <authorList>
            <person name="Baroncelli R."/>
        </authorList>
    </citation>
    <scope>NUCLEOTIDE SEQUENCE</scope>
    <source>
        <strain evidence="1">CIFC_Que2</strain>
    </source>
</reference>
<sequence length="92" mass="10127">MNGNDVISDRSSLSGLSLRRLWLSCGFRLSKRPNALSFEGVSIQVISTPTSNFQLQSARKLLNFIIASSSQRLNTKLRQFDALSALQSPNLG</sequence>